<accession>A0A0M3KEA4</accession>
<protein>
    <submittedName>
        <fullName evidence="3">Peptidase A1 domain-containing protein</fullName>
    </submittedName>
</protein>
<name>A0A0M3KEA4_ANISI</name>
<evidence type="ECO:0000259" key="2">
    <source>
        <dbReference type="PROSITE" id="PS51767"/>
    </source>
</evidence>
<reference evidence="3" key="1">
    <citation type="submission" date="2017-02" db="UniProtKB">
        <authorList>
            <consortium name="WormBaseParasite"/>
        </authorList>
    </citation>
    <scope>IDENTIFICATION</scope>
</reference>
<dbReference type="GO" id="GO:0006508">
    <property type="term" value="P:proteolysis"/>
    <property type="evidence" value="ECO:0007669"/>
    <property type="project" value="InterPro"/>
</dbReference>
<dbReference type="Gene3D" id="2.40.70.10">
    <property type="entry name" value="Acid Proteases"/>
    <property type="match status" value="1"/>
</dbReference>
<feature type="domain" description="Peptidase A1" evidence="2">
    <location>
        <begin position="74"/>
        <end position="166"/>
    </location>
</feature>
<dbReference type="SUPFAM" id="SSF50630">
    <property type="entry name" value="Acid proteases"/>
    <property type="match status" value="1"/>
</dbReference>
<dbReference type="InterPro" id="IPR021109">
    <property type="entry name" value="Peptidase_aspartic_dom_sf"/>
</dbReference>
<dbReference type="PROSITE" id="PS51767">
    <property type="entry name" value="PEPTIDASE_A1"/>
    <property type="match status" value="1"/>
</dbReference>
<dbReference type="PANTHER" id="PTHR47966">
    <property type="entry name" value="BETA-SITE APP-CLEAVING ENZYME, ISOFORM A-RELATED"/>
    <property type="match status" value="1"/>
</dbReference>
<dbReference type="Pfam" id="PF00026">
    <property type="entry name" value="Asp"/>
    <property type="match status" value="1"/>
</dbReference>
<dbReference type="PANTHER" id="PTHR47966:SF40">
    <property type="entry name" value="ASPARTIC PROTEASE 3"/>
    <property type="match status" value="1"/>
</dbReference>
<sequence>LSAEMLWSEDDDFNDQLTLAPLYKRVGTKGMNSTDYNTKALAEYAISKHSANGSLSNEHHGFNQPLINYENIRFMGEITIGTPPQRFTMWFDTSSHGLWVPCEGCFSESCFGRNKFSCWFSSTCSSFDYASTVDSGQGFTWGYFMEDVVCVRFLNSTPSSQFVHLI</sequence>
<dbReference type="AlphaFoldDB" id="A0A0M3KEA4"/>
<comment type="similarity">
    <text evidence="1">Belongs to the peptidase A1 family.</text>
</comment>
<dbReference type="GO" id="GO:0005764">
    <property type="term" value="C:lysosome"/>
    <property type="evidence" value="ECO:0007669"/>
    <property type="project" value="TreeGrafter"/>
</dbReference>
<dbReference type="GO" id="GO:0004190">
    <property type="term" value="F:aspartic-type endopeptidase activity"/>
    <property type="evidence" value="ECO:0007669"/>
    <property type="project" value="InterPro"/>
</dbReference>
<evidence type="ECO:0000256" key="1">
    <source>
        <dbReference type="ARBA" id="ARBA00007447"/>
    </source>
</evidence>
<dbReference type="InterPro" id="IPR001461">
    <property type="entry name" value="Aspartic_peptidase_A1"/>
</dbReference>
<evidence type="ECO:0000313" key="3">
    <source>
        <dbReference type="WBParaSite" id="ASIM_0001930901-mRNA-1"/>
    </source>
</evidence>
<organism evidence="3">
    <name type="scientific">Anisakis simplex</name>
    <name type="common">Herring worm</name>
    <dbReference type="NCBI Taxonomy" id="6269"/>
    <lineage>
        <taxon>Eukaryota</taxon>
        <taxon>Metazoa</taxon>
        <taxon>Ecdysozoa</taxon>
        <taxon>Nematoda</taxon>
        <taxon>Chromadorea</taxon>
        <taxon>Rhabditida</taxon>
        <taxon>Spirurina</taxon>
        <taxon>Ascaridomorpha</taxon>
        <taxon>Ascaridoidea</taxon>
        <taxon>Anisakidae</taxon>
        <taxon>Anisakis</taxon>
        <taxon>Anisakis simplex complex</taxon>
    </lineage>
</organism>
<dbReference type="InterPro" id="IPR033121">
    <property type="entry name" value="PEPTIDASE_A1"/>
</dbReference>
<proteinExistence type="inferred from homology"/>
<dbReference type="WBParaSite" id="ASIM_0001930901-mRNA-1">
    <property type="protein sequence ID" value="ASIM_0001930901-mRNA-1"/>
    <property type="gene ID" value="ASIM_0001930901"/>
</dbReference>